<dbReference type="EMBL" id="RYZI01000019">
    <property type="protein sequence ID" value="RWA13802.1"/>
    <property type="molecule type" value="Genomic_DNA"/>
</dbReference>
<dbReference type="SUPFAM" id="SSF48403">
    <property type="entry name" value="Ankyrin repeat"/>
    <property type="match status" value="1"/>
</dbReference>
<protein>
    <submittedName>
        <fullName evidence="1">Uncharacterized protein</fullName>
    </submittedName>
</protein>
<evidence type="ECO:0000313" key="2">
    <source>
        <dbReference type="Proteomes" id="UP000286045"/>
    </source>
</evidence>
<keyword evidence="2" id="KW-1185">Reference proteome</keyword>
<dbReference type="AlphaFoldDB" id="A0A439DHB9"/>
<organism evidence="1 2">
    <name type="scientific">Xylaria grammica</name>
    <dbReference type="NCBI Taxonomy" id="363999"/>
    <lineage>
        <taxon>Eukaryota</taxon>
        <taxon>Fungi</taxon>
        <taxon>Dikarya</taxon>
        <taxon>Ascomycota</taxon>
        <taxon>Pezizomycotina</taxon>
        <taxon>Sordariomycetes</taxon>
        <taxon>Xylariomycetidae</taxon>
        <taxon>Xylariales</taxon>
        <taxon>Xylariaceae</taxon>
        <taxon>Xylaria</taxon>
    </lineage>
</organism>
<name>A0A439DHB9_9PEZI</name>
<dbReference type="Proteomes" id="UP000286045">
    <property type="component" value="Unassembled WGS sequence"/>
</dbReference>
<gene>
    <name evidence="1" type="ORF">EKO27_g1301</name>
</gene>
<evidence type="ECO:0000313" key="1">
    <source>
        <dbReference type="EMBL" id="RWA13802.1"/>
    </source>
</evidence>
<dbReference type="Gene3D" id="1.25.40.10">
    <property type="entry name" value="Tetratricopeptide repeat domain"/>
    <property type="match status" value="1"/>
</dbReference>
<proteinExistence type="predicted"/>
<sequence>MAGHGQAIEGDSSAIIPNIGDYASSASDIPPQIITIGSSEILRSFQGVLSAIKETEDFGQPVIEWLSMQNSGHEPDDVADKRCPETWRDELRSSIKDEILQNIGLLALEITNIRGKVRASLDISSADLSTAWSTIRYVMSQSTATKGLFKAMRSAQGFLVVPLCSLLKDGNIDELWRFHVWLPGEKRGIPQRAIHSHQAFAQSWIIAGKGTDNRYSVGPTANSKDATHATYALVWTDSTGTGTTYKTHQTRSTVVNTGTMVRATHLSASTHMQGMTYTIPAAAYHSSVVEEDALHATLFVFDSHRGFVQEAYTLGPIDEESSTQLRDPAGISATKLVELADAFRLWEIMMAKAQEYSYMGDLESALRSLHDALHLCESIADFPSVTKHRHEALMEISIIHRRQGRYEQARVIMEATIEEMGHNSFGGMELSGELSIVYRHMNQLEKARQAAQDQYATAKQLGHEQSICRAAGTLGVLYYQMFHQSQNVSLLDVAIERLTERVDIARRLKTSLADSDRDTLVRRKYFTTRELIGLDRLSRCHSARGETKKGVQIAEQSVRVSQELSDSTVLGMSCFFYGLALLADGQRDAALKQFTLSRGCTPAIAFCKEPSEEHSRYLQILVDAGADLDEADEQGYTALDYTTFNGHHTMHDLVLRGLRQSFVVNGVNDVDAMITLRERESLLRKYYREIFQERLRPVLVRHKNRHQDALRNLRQAYSNALAASATMSAQFDVFKYVRYTDFLSFGKMPRSNDTLPGSDQSFARSFDADSAGREIDFVVFISYRWVNTNAERSTPDDKDNTQYNRMIAAVEQLLAIHPSLSRDHIGLWIDHACVDQGSPALGISALPMIVAQCDVLISLVDDQYHSRAWCSVEVKIMQVLKKSYGLHKWYEFTTSVPEGSSDSGKREFMLREGPMDLEINIADKMLSVEEDRFKVLFLERQSRLLGVLD</sequence>
<dbReference type="InterPro" id="IPR036770">
    <property type="entry name" value="Ankyrin_rpt-contain_sf"/>
</dbReference>
<dbReference type="InterPro" id="IPR011990">
    <property type="entry name" value="TPR-like_helical_dom_sf"/>
</dbReference>
<dbReference type="SUPFAM" id="SSF48452">
    <property type="entry name" value="TPR-like"/>
    <property type="match status" value="1"/>
</dbReference>
<comment type="caution">
    <text evidence="1">The sequence shown here is derived from an EMBL/GenBank/DDBJ whole genome shotgun (WGS) entry which is preliminary data.</text>
</comment>
<accession>A0A439DHB9</accession>
<reference evidence="1 2" key="1">
    <citation type="submission" date="2018-12" db="EMBL/GenBank/DDBJ databases">
        <title>Draft genome sequence of Xylaria grammica IHI A82.</title>
        <authorList>
            <person name="Buettner E."/>
            <person name="Kellner H."/>
        </authorList>
    </citation>
    <scope>NUCLEOTIDE SEQUENCE [LARGE SCALE GENOMIC DNA]</scope>
    <source>
        <strain evidence="1 2">IHI A82</strain>
    </source>
</reference>
<dbReference type="Gene3D" id="1.25.40.20">
    <property type="entry name" value="Ankyrin repeat-containing domain"/>
    <property type="match status" value="1"/>
</dbReference>